<dbReference type="SMART" id="SM00326">
    <property type="entry name" value="SH3"/>
    <property type="match status" value="1"/>
</dbReference>
<keyword evidence="1 4" id="KW-0728">SH3 domain</keyword>
<evidence type="ECO:0000313" key="8">
    <source>
        <dbReference type="EMBL" id="PIC55079.1"/>
    </source>
</evidence>
<dbReference type="InterPro" id="IPR051184">
    <property type="entry name" value="Tyrosine-phos_adapter"/>
</dbReference>
<dbReference type="SUPFAM" id="SSF50044">
    <property type="entry name" value="SH3-domain"/>
    <property type="match status" value="1"/>
</dbReference>
<evidence type="ECO:0000259" key="6">
    <source>
        <dbReference type="PROSITE" id="PS50001"/>
    </source>
</evidence>
<dbReference type="GO" id="GO:0007167">
    <property type="term" value="P:enzyme-linked receptor protein signaling pathway"/>
    <property type="evidence" value="ECO:0007669"/>
    <property type="project" value="TreeGrafter"/>
</dbReference>
<dbReference type="SUPFAM" id="SSF50729">
    <property type="entry name" value="PH domain-like"/>
    <property type="match status" value="1"/>
</dbReference>
<dbReference type="GO" id="GO:0035591">
    <property type="term" value="F:signaling adaptor activity"/>
    <property type="evidence" value="ECO:0007669"/>
    <property type="project" value="TreeGrafter"/>
</dbReference>
<name>A0A2G5VTD5_9PELO</name>
<dbReference type="SUPFAM" id="SSF48350">
    <property type="entry name" value="GTPase activation domain, GAP"/>
    <property type="match status" value="1"/>
</dbReference>
<dbReference type="EMBL" id="PDUG01000001">
    <property type="protein sequence ID" value="PIC55079.1"/>
    <property type="molecule type" value="Genomic_DNA"/>
</dbReference>
<dbReference type="CDD" id="cd00173">
    <property type="entry name" value="SH2"/>
    <property type="match status" value="2"/>
</dbReference>
<feature type="compositionally biased region" description="Polar residues" evidence="5">
    <location>
        <begin position="366"/>
        <end position="385"/>
    </location>
</feature>
<evidence type="ECO:0000259" key="7">
    <source>
        <dbReference type="PROSITE" id="PS50002"/>
    </source>
</evidence>
<dbReference type="Gene3D" id="3.30.505.10">
    <property type="entry name" value="SH2 domain"/>
    <property type="match status" value="2"/>
</dbReference>
<feature type="compositionally biased region" description="Polar residues" evidence="5">
    <location>
        <begin position="318"/>
        <end position="329"/>
    </location>
</feature>
<dbReference type="Proteomes" id="UP000230233">
    <property type="component" value="Chromosome I"/>
</dbReference>
<evidence type="ECO:0008006" key="10">
    <source>
        <dbReference type="Google" id="ProtNLM"/>
    </source>
</evidence>
<evidence type="ECO:0000256" key="4">
    <source>
        <dbReference type="PROSITE-ProRule" id="PRU00192"/>
    </source>
</evidence>
<feature type="domain" description="SH3" evidence="7">
    <location>
        <begin position="131"/>
        <end position="192"/>
    </location>
</feature>
<keyword evidence="9" id="KW-1185">Reference proteome</keyword>
<organism evidence="8 9">
    <name type="scientific">Caenorhabditis nigoni</name>
    <dbReference type="NCBI Taxonomy" id="1611254"/>
    <lineage>
        <taxon>Eukaryota</taxon>
        <taxon>Metazoa</taxon>
        <taxon>Ecdysozoa</taxon>
        <taxon>Nematoda</taxon>
        <taxon>Chromadorea</taxon>
        <taxon>Rhabditida</taxon>
        <taxon>Rhabditina</taxon>
        <taxon>Rhabditomorpha</taxon>
        <taxon>Rhabditoidea</taxon>
        <taxon>Rhabditidae</taxon>
        <taxon>Peloderinae</taxon>
        <taxon>Caenorhabditis</taxon>
    </lineage>
</organism>
<evidence type="ECO:0000256" key="3">
    <source>
        <dbReference type="PROSITE-ProRule" id="PRU00191"/>
    </source>
</evidence>
<dbReference type="Pfam" id="PF00017">
    <property type="entry name" value="SH2"/>
    <property type="match status" value="1"/>
</dbReference>
<dbReference type="PROSITE" id="PS50001">
    <property type="entry name" value="SH2"/>
    <property type="match status" value="2"/>
</dbReference>
<dbReference type="AlphaFoldDB" id="A0A2G5VTD5"/>
<dbReference type="CDD" id="cd04519">
    <property type="entry name" value="RasGAP"/>
    <property type="match status" value="1"/>
</dbReference>
<evidence type="ECO:0000313" key="9">
    <source>
        <dbReference type="Proteomes" id="UP000230233"/>
    </source>
</evidence>
<dbReference type="SMART" id="SM00252">
    <property type="entry name" value="SH2"/>
    <property type="match status" value="2"/>
</dbReference>
<feature type="domain" description="SH2" evidence="6">
    <location>
        <begin position="39"/>
        <end position="113"/>
    </location>
</feature>
<dbReference type="GO" id="GO:0016477">
    <property type="term" value="P:cell migration"/>
    <property type="evidence" value="ECO:0007669"/>
    <property type="project" value="TreeGrafter"/>
</dbReference>
<evidence type="ECO:0000256" key="2">
    <source>
        <dbReference type="ARBA" id="ARBA00022999"/>
    </source>
</evidence>
<dbReference type="SUPFAM" id="SSF55550">
    <property type="entry name" value="SH2 domain"/>
    <property type="match status" value="2"/>
</dbReference>
<dbReference type="Gene3D" id="2.30.30.40">
    <property type="entry name" value="SH3 Domains"/>
    <property type="match status" value="1"/>
</dbReference>
<gene>
    <name evidence="8" type="primary">Cni-gap-3</name>
    <name evidence="8" type="synonym">Cnig_chr_I.g506</name>
    <name evidence="8" type="ORF">B9Z55_000506</name>
</gene>
<dbReference type="PANTHER" id="PTHR19969:SF10">
    <property type="entry name" value="SH2 DOMAIN-CONTAINING PROTEIN"/>
    <property type="match status" value="1"/>
</dbReference>
<dbReference type="PANTHER" id="PTHR19969">
    <property type="entry name" value="SH2-SH3 ADAPTOR PROTEIN-RELATED"/>
    <property type="match status" value="1"/>
</dbReference>
<dbReference type="STRING" id="1611254.A0A2G5VTD5"/>
<feature type="region of interest" description="Disordered" evidence="5">
    <location>
        <begin position="297"/>
        <end position="329"/>
    </location>
</feature>
<dbReference type="GO" id="GO:0030971">
    <property type="term" value="F:receptor tyrosine kinase binding"/>
    <property type="evidence" value="ECO:0007669"/>
    <property type="project" value="TreeGrafter"/>
</dbReference>
<dbReference type="PROSITE" id="PS50002">
    <property type="entry name" value="SH3"/>
    <property type="match status" value="1"/>
</dbReference>
<dbReference type="InterPro" id="IPR036860">
    <property type="entry name" value="SH2_dom_sf"/>
</dbReference>
<feature type="region of interest" description="Disordered" evidence="5">
    <location>
        <begin position="1"/>
        <end position="21"/>
    </location>
</feature>
<sequence length="963" mass="106888">MLHHSNENNTPSASADGPPAIFSKSYDTRPADISAEDVWYHGELNEHDANHLLQGTTPGAFLVRQTGPTRFYLSILDNDGYPKHIPIRQLTTPHYFFEGKRYEKLREIVEAFKSAMFPIRKGGIMPLNGEIVEVKYLCVRHFEKRNSDEMTAEIGDILTLCETDEIGWMMGRNEANGSVGIVLKSHLEPLISTVDNLSDLPYFYDTVTQEMLQFNPIGTFLLRRSSKGTDTYALLVKTQFDLIEKFLIVGSAPRGFSLAGRPFPTIGHVVARYSERAISGGVRLTRAVCDGANEEQQQIRKASGRSATTEIRWPPPSEKTSIASMSSSQYDDVLKERKEKTRRMFRGASIDTALATSSAATTSSTFLTPSGANSTSTAMPSPANTISTGVPEHMFDHHHGFNYEDINELSETSSTSATTVASTVALRKSREEKQWKDCWLTLSDNPCGSSQLSVFDSQNSKLRQQLNLSTCTMFWLDESVFSADGCLFLAPPFPSNQPTLYVCFRPFSTFLKWVRMLRSRTIYQDVPPPMLQGTISVGEPNSQVSFLSVEIDKYRLDSLKTEQFYSACVSVNGVKVGVSNSFAPAGNKGPSELPTVVIDSKFVIPCIPTCSTNIQLSMLSHSSQTKKGRPCGTTVTVSLNENNESVIQQSVDTSGFVFRAHRIRCPVLPLERYRPMLDMLRESPSQLLSWPSQVLPLHLKQFMYSCISHLYALSPQMMSPVIRKVIHDVLTTSTPEDVFRKDSLATGIITQCLRHLFKTPFDEFLLENSQFSQSLKSPDTAVELLVQFVDQRLLTIPLASRLLVLAAECARARFDGGDESHLVKRTLSALLILRVLNPIVFSTLNNGIGSQIAKNVQISANSAASQATNESLTPAAMTIRRMFERLVLLVDQQPSTNTENQYQSIIGSTSSEEIHTEWVSCLAYIIAHSLTIRPSGNATSSTSSSEDVNLPISILELVRLHQM</sequence>
<proteinExistence type="predicted"/>
<dbReference type="InterPro" id="IPR000980">
    <property type="entry name" value="SH2"/>
</dbReference>
<dbReference type="InterPro" id="IPR008936">
    <property type="entry name" value="Rho_GTPase_activation_prot"/>
</dbReference>
<feature type="domain" description="SH2" evidence="6">
    <location>
        <begin position="168"/>
        <end position="288"/>
    </location>
</feature>
<dbReference type="InterPro" id="IPR036028">
    <property type="entry name" value="SH3-like_dom_sf"/>
</dbReference>
<comment type="caution">
    <text evidence="8">The sequence shown here is derived from an EMBL/GenBank/DDBJ whole genome shotgun (WGS) entry which is preliminary data.</text>
</comment>
<accession>A0A2G5VTD5</accession>
<protein>
    <recommendedName>
        <fullName evidence="10">SH2 domain-containing protein</fullName>
    </recommendedName>
</protein>
<evidence type="ECO:0000256" key="1">
    <source>
        <dbReference type="ARBA" id="ARBA00022443"/>
    </source>
</evidence>
<dbReference type="InterPro" id="IPR001452">
    <property type="entry name" value="SH3_domain"/>
</dbReference>
<evidence type="ECO:0000256" key="5">
    <source>
        <dbReference type="SAM" id="MobiDB-lite"/>
    </source>
</evidence>
<keyword evidence="2 3" id="KW-0727">SH2 domain</keyword>
<dbReference type="Pfam" id="PF00018">
    <property type="entry name" value="SH3_1"/>
    <property type="match status" value="1"/>
</dbReference>
<feature type="compositionally biased region" description="Polar residues" evidence="5">
    <location>
        <begin position="297"/>
        <end position="309"/>
    </location>
</feature>
<reference evidence="9" key="1">
    <citation type="submission" date="2017-10" db="EMBL/GenBank/DDBJ databases">
        <title>Rapid genome shrinkage in a self-fertile nematode reveals novel sperm competition proteins.</title>
        <authorList>
            <person name="Yin D."/>
            <person name="Schwarz E.M."/>
            <person name="Thomas C.G."/>
            <person name="Felde R.L."/>
            <person name="Korf I.F."/>
            <person name="Cutter A.D."/>
            <person name="Schartner C.M."/>
            <person name="Ralston E.J."/>
            <person name="Meyer B.J."/>
            <person name="Haag E.S."/>
        </authorList>
    </citation>
    <scope>NUCLEOTIDE SEQUENCE [LARGE SCALE GENOMIC DNA]</scope>
    <source>
        <strain evidence="9">JU1422</strain>
    </source>
</reference>
<dbReference type="GO" id="GO:0005737">
    <property type="term" value="C:cytoplasm"/>
    <property type="evidence" value="ECO:0007669"/>
    <property type="project" value="TreeGrafter"/>
</dbReference>
<feature type="region of interest" description="Disordered" evidence="5">
    <location>
        <begin position="363"/>
        <end position="385"/>
    </location>
</feature>
<dbReference type="OrthoDB" id="1562946at2759"/>